<reference evidence="3 4" key="1">
    <citation type="submission" date="2016-10" db="EMBL/GenBank/DDBJ databases">
        <authorList>
            <person name="Varghese N."/>
            <person name="Submissions S."/>
        </authorList>
    </citation>
    <scope>NUCLEOTIDE SEQUENCE [LARGE SCALE GENOMIC DNA]</scope>
    <source>
        <strain evidence="3 4">CGMCC 1.8499</strain>
    </source>
</reference>
<feature type="domain" description="Glycosyltransferase Maf N-terminal" evidence="2">
    <location>
        <begin position="19"/>
        <end position="237"/>
    </location>
</feature>
<dbReference type="PANTHER" id="PTHR41786:SF1">
    <property type="entry name" value="6-HYDROXYMETHYLPTERIN DIPHOSPHOKINASE MPTE-LIKE DOMAIN-CONTAINING PROTEIN"/>
    <property type="match status" value="1"/>
</dbReference>
<dbReference type="Gene3D" id="3.90.1480.10">
    <property type="entry name" value="Alpha-2,3-sialyltransferase"/>
    <property type="match status" value="1"/>
</dbReference>
<evidence type="ECO:0000313" key="3">
    <source>
        <dbReference type="EMBL" id="SFT49237.1"/>
    </source>
</evidence>
<accession>A0ABY1GDN0</accession>
<comment type="caution">
    <text evidence="3">The sequence shown here is derived from an EMBL/GenBank/DDBJ whole genome shotgun (WGS) entry which is preliminary data.</text>
</comment>
<dbReference type="EMBL" id="FPAZ01000003">
    <property type="protein sequence ID" value="SFT49237.1"/>
    <property type="molecule type" value="Genomic_DNA"/>
</dbReference>
<feature type="domain" description="6-hydroxymethylpterin diphosphokinase MptE-like" evidence="1">
    <location>
        <begin position="261"/>
        <end position="438"/>
    </location>
</feature>
<organism evidence="3 4">
    <name type="scientific">Pseudoalteromonas lipolytica</name>
    <dbReference type="NCBI Taxonomy" id="570156"/>
    <lineage>
        <taxon>Bacteria</taxon>
        <taxon>Pseudomonadati</taxon>
        <taxon>Pseudomonadota</taxon>
        <taxon>Gammaproteobacteria</taxon>
        <taxon>Alteromonadales</taxon>
        <taxon>Pseudoalteromonadaceae</taxon>
        <taxon>Pseudoalteromonas</taxon>
    </lineage>
</organism>
<proteinExistence type="predicted"/>
<evidence type="ECO:0000313" key="4">
    <source>
        <dbReference type="Proteomes" id="UP000183805"/>
    </source>
</evidence>
<protein>
    <submittedName>
        <fullName evidence="3">Uncharacterized conserved protein</fullName>
    </submittedName>
</protein>
<name>A0ABY1GDN0_9GAMM</name>
<dbReference type="InterPro" id="IPR002826">
    <property type="entry name" value="MptE-like"/>
</dbReference>
<dbReference type="Pfam" id="PF20157">
    <property type="entry name" value="Maf_flag10_N"/>
    <property type="match status" value="1"/>
</dbReference>
<dbReference type="InterPro" id="IPR045376">
    <property type="entry name" value="Maf_N"/>
</dbReference>
<keyword evidence="4" id="KW-1185">Reference proteome</keyword>
<dbReference type="Proteomes" id="UP000183805">
    <property type="component" value="Unassembled WGS sequence"/>
</dbReference>
<evidence type="ECO:0000259" key="1">
    <source>
        <dbReference type="Pfam" id="PF01973"/>
    </source>
</evidence>
<dbReference type="PANTHER" id="PTHR41786">
    <property type="entry name" value="MOTILITY ACCESSORY FACTOR MAF"/>
    <property type="match status" value="1"/>
</dbReference>
<dbReference type="Pfam" id="PF01973">
    <property type="entry name" value="MptE-like"/>
    <property type="match status" value="1"/>
</dbReference>
<dbReference type="RefSeq" id="WP_227006834.1">
    <property type="nucleotide sequence ID" value="NZ_FPAZ01000003.1"/>
</dbReference>
<evidence type="ECO:0000259" key="2">
    <source>
        <dbReference type="Pfam" id="PF20157"/>
    </source>
</evidence>
<sequence length="668" mass="75726">MNKQELELKSMILQATLLSNLEFLKQVMPTIYEVFLNYQPSGTGVAIDDGGNVNLFNNGQFVYSESPHDLAKKQVNVFLDNPVYSSYDIKHANDESISFKHEALLKSIYNVRNAETGGKIPKPTNEKRLDFVCFLGGGLGYQIVELVNRKNVLNIFLFEPNLDCFYALLHCVELKPLSDKCISQGGTFNITVGGDEHKVVNDISKLLFEQGHFNLSLIYFFKHYDSDTISKIMGAIKEFGHRWHGGWGFFEDEIIGISHTLSNLNSKFPVLKKANSFKNILKKSDVFLVANGPSLDSAIEFLKSNQDNVIIISCGTALKALLINNIKPDIHVEMERTAGLSNYVKAVERTEGITIKLSEINIVALNTVYDGILKRFKAAHLLTKVNDAGGHLIRRLDKKMKYAYPMYSNPTVTNTGLAVATELGFEKLYLVGADFGFVSQNYHHSKHSIYFDNDFQHKEVVDENMQTNMVVKGNFRDEILTTNIFDSSKSAVELLLQNKPRVKVFNTSDGALIKYTKPKRIDDVKINNKLSNKQEKVAALLKEASSREQLFESNVNAYVADVRSRLKSFLEVLLELTPPSFVTREELASAFSAQNKMLLKMQREDEIVFILVQGTLKYFHTYIMASSYYYSDLNKRAEFINACLDSLFEHVNDIFIEFTEYYDKPAKV</sequence>
<gene>
    <name evidence="3" type="ORF">SAMN04487854_103287</name>
</gene>